<dbReference type="GO" id="GO:0003839">
    <property type="term" value="F:gamma-glutamylcyclotransferase activity"/>
    <property type="evidence" value="ECO:0007669"/>
    <property type="project" value="UniProtKB-EC"/>
</dbReference>
<evidence type="ECO:0000256" key="4">
    <source>
        <dbReference type="PIRSR" id="PIRSR617939-2"/>
    </source>
</evidence>
<keyword evidence="6" id="KW-1185">Reference proteome</keyword>
<dbReference type="EnsemblMetazoa" id="G21845.2">
    <property type="protein sequence ID" value="G21845.2:cds"/>
    <property type="gene ID" value="G21845"/>
</dbReference>
<proteinExistence type="predicted"/>
<feature type="binding site" evidence="4">
    <location>
        <position position="62"/>
    </location>
    <ligand>
        <name>substrate</name>
    </ligand>
</feature>
<organism evidence="5 6">
    <name type="scientific">Magallana gigas</name>
    <name type="common">Pacific oyster</name>
    <name type="synonym">Crassostrea gigas</name>
    <dbReference type="NCBI Taxonomy" id="29159"/>
    <lineage>
        <taxon>Eukaryota</taxon>
        <taxon>Metazoa</taxon>
        <taxon>Spiralia</taxon>
        <taxon>Lophotrochozoa</taxon>
        <taxon>Mollusca</taxon>
        <taxon>Bivalvia</taxon>
        <taxon>Autobranchia</taxon>
        <taxon>Pteriomorphia</taxon>
        <taxon>Ostreida</taxon>
        <taxon>Ostreoidea</taxon>
        <taxon>Ostreidae</taxon>
        <taxon>Magallana</taxon>
    </lineage>
</organism>
<dbReference type="InterPro" id="IPR017939">
    <property type="entry name" value="G-Glutamylcylcotransferase"/>
</dbReference>
<dbReference type="Proteomes" id="UP000005408">
    <property type="component" value="Unassembled WGS sequence"/>
</dbReference>
<name>A0A8W8K672_MAGGI</name>
<dbReference type="InterPro" id="IPR013024">
    <property type="entry name" value="GGCT-like"/>
</dbReference>
<dbReference type="SUPFAM" id="SSF110857">
    <property type="entry name" value="Gamma-glutamyl cyclotransferase-like"/>
    <property type="match status" value="1"/>
</dbReference>
<dbReference type="EC" id="4.3.2.9" evidence="1"/>
<evidence type="ECO:0000256" key="1">
    <source>
        <dbReference type="ARBA" id="ARBA00012346"/>
    </source>
</evidence>
<evidence type="ECO:0000313" key="5">
    <source>
        <dbReference type="EnsemblMetazoa" id="G21845.2:cds"/>
    </source>
</evidence>
<accession>A0A8W8K672</accession>
<feature type="active site" description="Proton acceptor" evidence="3">
    <location>
        <position position="20"/>
    </location>
</feature>
<dbReference type="CDD" id="cd06661">
    <property type="entry name" value="GGCT_like"/>
    <property type="match status" value="1"/>
</dbReference>
<dbReference type="InterPro" id="IPR036568">
    <property type="entry name" value="GGCT-like_sf"/>
</dbReference>
<dbReference type="AlphaFoldDB" id="A0A8W8K672"/>
<protein>
    <recommendedName>
        <fullName evidence="1">gamma-glutamylcyclotransferase</fullName>
        <ecNumber evidence="1">4.3.2.9</ecNumber>
    </recommendedName>
</protein>
<keyword evidence="2" id="KW-0456">Lyase</keyword>
<dbReference type="Gene3D" id="3.10.490.10">
    <property type="entry name" value="Gamma-glutamyl cyclotransferase-like"/>
    <property type="match status" value="1"/>
</dbReference>
<evidence type="ECO:0000313" key="6">
    <source>
        <dbReference type="Proteomes" id="UP000005408"/>
    </source>
</evidence>
<reference evidence="5" key="1">
    <citation type="submission" date="2022-08" db="UniProtKB">
        <authorList>
            <consortium name="EnsemblMetazoa"/>
        </authorList>
    </citation>
    <scope>IDENTIFICATION</scope>
    <source>
        <strain evidence="5">05x7-T-G4-1.051#20</strain>
    </source>
</reference>
<dbReference type="PANTHER" id="PTHR12935:SF0">
    <property type="entry name" value="GAMMA-GLUTAMYLCYCLOTRANSFERASE"/>
    <property type="match status" value="1"/>
</dbReference>
<dbReference type="Pfam" id="PF13772">
    <property type="entry name" value="AIG2_2"/>
    <property type="match status" value="1"/>
</dbReference>
<sequence length="109" mass="12693">MYFALWKLNETDKENLDRQESVYDPIFVDVITPDNQNHKCRTYMMQEAYITDKYDNRPSPHYKDVLVKGAQQNSVPPTYIEFLQNVEDNGYSGEIPVYNSVMDTLNSGS</sequence>
<evidence type="ECO:0000256" key="2">
    <source>
        <dbReference type="ARBA" id="ARBA00023239"/>
    </source>
</evidence>
<dbReference type="PANTHER" id="PTHR12935">
    <property type="entry name" value="GAMMA-GLUTAMYLCYCLOTRANSFERASE"/>
    <property type="match status" value="1"/>
</dbReference>
<evidence type="ECO:0000256" key="3">
    <source>
        <dbReference type="PIRSR" id="PIRSR617939-1"/>
    </source>
</evidence>